<evidence type="ECO:0000259" key="1">
    <source>
        <dbReference type="PROSITE" id="PS50994"/>
    </source>
</evidence>
<dbReference type="Pfam" id="PF00665">
    <property type="entry name" value="rve"/>
    <property type="match status" value="1"/>
</dbReference>
<sequence length="358" mass="41119">MALIAFLESGALALDEQLRVKTLQLAPPYEVRKEILMRRIHLRARAAHARSICVPVIPLPFIEPVLYFCHGDTLAAPAGLTKTIDRVRKHAYWQGWQRNTTEYVRECTTYGSCKGYRPWRNGLMQRVHVQQLSGPFSLMVVDTVGLLVTTPRNNKSILVFADNFTRWVEAFPVAALDTLTFVKVMIDEVISRHGVPERLLSDRGSNFMSNLSKSFYETLGIKKLFGAAYHPQTQGLVERFNGTLLGMLRMFVSESQTDWELYLPRVLFTYRTSYHEALGDSPFFSLYGREPVLPLDLAFLNTSDEWKRNEVAACRRRLYLSLLDTRRMVDRQLLKAQDRHERRLSGQKEANFDVGEAV</sequence>
<proteinExistence type="predicted"/>
<dbReference type="EMBL" id="RCMV01001506">
    <property type="protein sequence ID" value="KAG3208289.1"/>
    <property type="molecule type" value="Genomic_DNA"/>
</dbReference>
<dbReference type="Proteomes" id="UP000735874">
    <property type="component" value="Unassembled WGS sequence"/>
</dbReference>
<feature type="domain" description="Integrase catalytic" evidence="1">
    <location>
        <begin position="131"/>
        <end position="290"/>
    </location>
</feature>
<dbReference type="SUPFAM" id="SSF53098">
    <property type="entry name" value="Ribonuclease H-like"/>
    <property type="match status" value="1"/>
</dbReference>
<keyword evidence="8" id="KW-1185">Reference proteome</keyword>
<dbReference type="InterPro" id="IPR001584">
    <property type="entry name" value="Integrase_cat-core"/>
</dbReference>
<name>A0A329RDB4_9STRA</name>
<dbReference type="EMBL" id="RCML01000939">
    <property type="protein sequence ID" value="KAG2967340.1"/>
    <property type="molecule type" value="Genomic_DNA"/>
</dbReference>
<comment type="caution">
    <text evidence="7">The sequence shown here is derived from an EMBL/GenBank/DDBJ whole genome shotgun (WGS) entry which is preliminary data.</text>
</comment>
<evidence type="ECO:0000313" key="2">
    <source>
        <dbReference type="EMBL" id="KAG2831073.1"/>
    </source>
</evidence>
<dbReference type="FunFam" id="3.30.420.10:FF:000032">
    <property type="entry name" value="Retrovirus-related Pol polyprotein from transposon 297-like Protein"/>
    <property type="match status" value="1"/>
</dbReference>
<dbReference type="STRING" id="29920.A0A329RDB4"/>
<dbReference type="PROSITE" id="PS50994">
    <property type="entry name" value="INTEGRASE"/>
    <property type="match status" value="1"/>
</dbReference>
<dbReference type="EMBL" id="RCMI01000965">
    <property type="protein sequence ID" value="KAG2893310.1"/>
    <property type="molecule type" value="Genomic_DNA"/>
</dbReference>
<reference evidence="2" key="2">
    <citation type="submission" date="2018-10" db="EMBL/GenBank/DDBJ databases">
        <title>Effector identification in a new, highly contiguous assembly of the strawberry crown rot pathogen Phytophthora cactorum.</title>
        <authorList>
            <person name="Armitage A.D."/>
            <person name="Nellist C.F."/>
            <person name="Bates H."/>
            <person name="Vickerstaff R.J."/>
            <person name="Harrison R.J."/>
        </authorList>
    </citation>
    <scope>NUCLEOTIDE SEQUENCE</scope>
    <source>
        <strain evidence="2">15-7</strain>
        <strain evidence="3">4032</strain>
        <strain evidence="4">4040</strain>
        <strain evidence="5">P415</strain>
        <strain evidence="6">P421</strain>
    </source>
</reference>
<dbReference type="Gene3D" id="1.10.340.70">
    <property type="match status" value="1"/>
</dbReference>
<dbReference type="VEuPathDB" id="FungiDB:PC110_g21680"/>
<dbReference type="Pfam" id="PF17921">
    <property type="entry name" value="Integrase_H2C2"/>
    <property type="match status" value="1"/>
</dbReference>
<dbReference type="PANTHER" id="PTHR37984">
    <property type="entry name" value="PROTEIN CBG26694"/>
    <property type="match status" value="1"/>
</dbReference>
<dbReference type="EMBL" id="RCMK01001343">
    <property type="protein sequence ID" value="KAG2896415.1"/>
    <property type="molecule type" value="Genomic_DNA"/>
</dbReference>
<evidence type="ECO:0000313" key="6">
    <source>
        <dbReference type="EMBL" id="KAG3208289.1"/>
    </source>
</evidence>
<dbReference type="Proteomes" id="UP000251314">
    <property type="component" value="Unassembled WGS sequence"/>
</dbReference>
<evidence type="ECO:0000313" key="7">
    <source>
        <dbReference type="EMBL" id="RAW21876.1"/>
    </source>
</evidence>
<evidence type="ECO:0000313" key="5">
    <source>
        <dbReference type="EMBL" id="KAG2967340.1"/>
    </source>
</evidence>
<dbReference type="InterPro" id="IPR012337">
    <property type="entry name" value="RNaseH-like_sf"/>
</dbReference>
<dbReference type="Gene3D" id="3.30.420.10">
    <property type="entry name" value="Ribonuclease H-like superfamily/Ribonuclease H"/>
    <property type="match status" value="1"/>
</dbReference>
<dbReference type="OrthoDB" id="119951at2759"/>
<dbReference type="InterPro" id="IPR036397">
    <property type="entry name" value="RNaseH_sf"/>
</dbReference>
<evidence type="ECO:0000313" key="3">
    <source>
        <dbReference type="EMBL" id="KAG2893310.1"/>
    </source>
</evidence>
<dbReference type="Proteomes" id="UP000774804">
    <property type="component" value="Unassembled WGS sequence"/>
</dbReference>
<protein>
    <recommendedName>
        <fullName evidence="1">Integrase catalytic domain-containing protein</fullName>
    </recommendedName>
</protein>
<accession>A0A329RDB4</accession>
<dbReference type="Proteomes" id="UP000697107">
    <property type="component" value="Unassembled WGS sequence"/>
</dbReference>
<evidence type="ECO:0000313" key="8">
    <source>
        <dbReference type="Proteomes" id="UP000251314"/>
    </source>
</evidence>
<dbReference type="EMBL" id="RCMG01001294">
    <property type="protein sequence ID" value="KAG2831073.1"/>
    <property type="molecule type" value="Genomic_DNA"/>
</dbReference>
<dbReference type="EMBL" id="MJFZ01001520">
    <property type="protein sequence ID" value="RAW21876.1"/>
    <property type="molecule type" value="Genomic_DNA"/>
</dbReference>
<dbReference type="InterPro" id="IPR050951">
    <property type="entry name" value="Retrovirus_Pol_polyprotein"/>
</dbReference>
<dbReference type="PANTHER" id="PTHR37984:SF5">
    <property type="entry name" value="PROTEIN NYNRIN-LIKE"/>
    <property type="match status" value="1"/>
</dbReference>
<dbReference type="Proteomes" id="UP000736787">
    <property type="component" value="Unassembled WGS sequence"/>
</dbReference>
<dbReference type="GO" id="GO:0015074">
    <property type="term" value="P:DNA integration"/>
    <property type="evidence" value="ECO:0007669"/>
    <property type="project" value="InterPro"/>
</dbReference>
<reference evidence="7 8" key="1">
    <citation type="submission" date="2018-01" db="EMBL/GenBank/DDBJ databases">
        <title>Draft genome of the strawberry crown rot pathogen Phytophthora cactorum.</title>
        <authorList>
            <person name="Armitage A.D."/>
            <person name="Lysoe E."/>
            <person name="Nellist C.F."/>
            <person name="Harrison R.J."/>
            <person name="Brurberg M.B."/>
        </authorList>
    </citation>
    <scope>NUCLEOTIDE SEQUENCE [LARGE SCALE GENOMIC DNA]</scope>
    <source>
        <strain evidence="7 8">10300</strain>
    </source>
</reference>
<gene>
    <name evidence="7" type="ORF">PC110_g21680</name>
    <name evidence="2" type="ORF">PC113_g20991</name>
    <name evidence="3" type="ORF">PC115_g18520</name>
    <name evidence="4" type="ORF">PC117_g23016</name>
    <name evidence="5" type="ORF">PC118_g18643</name>
    <name evidence="6" type="ORF">PC129_g20683</name>
</gene>
<dbReference type="GO" id="GO:0003676">
    <property type="term" value="F:nucleic acid binding"/>
    <property type="evidence" value="ECO:0007669"/>
    <property type="project" value="InterPro"/>
</dbReference>
<dbReference type="Proteomes" id="UP000760860">
    <property type="component" value="Unassembled WGS sequence"/>
</dbReference>
<organism evidence="7 8">
    <name type="scientific">Phytophthora cactorum</name>
    <dbReference type="NCBI Taxonomy" id="29920"/>
    <lineage>
        <taxon>Eukaryota</taxon>
        <taxon>Sar</taxon>
        <taxon>Stramenopiles</taxon>
        <taxon>Oomycota</taxon>
        <taxon>Peronosporomycetes</taxon>
        <taxon>Peronosporales</taxon>
        <taxon>Peronosporaceae</taxon>
        <taxon>Phytophthora</taxon>
    </lineage>
</organism>
<dbReference type="InterPro" id="IPR041588">
    <property type="entry name" value="Integrase_H2C2"/>
</dbReference>
<dbReference type="AlphaFoldDB" id="A0A329RDB4"/>
<evidence type="ECO:0000313" key="4">
    <source>
        <dbReference type="EMBL" id="KAG2896415.1"/>
    </source>
</evidence>